<gene>
    <name evidence="2" type="ORF">QEH52_09215</name>
</gene>
<dbReference type="RefSeq" id="WP_308949912.1">
    <property type="nucleotide sequence ID" value="NZ_JARXHW010000017.1"/>
</dbReference>
<evidence type="ECO:0000259" key="1">
    <source>
        <dbReference type="PROSITE" id="PS50011"/>
    </source>
</evidence>
<feature type="domain" description="Protein kinase" evidence="1">
    <location>
        <begin position="34"/>
        <end position="380"/>
    </location>
</feature>
<dbReference type="Gene3D" id="1.10.510.10">
    <property type="entry name" value="Transferase(Phosphotransferase) domain 1"/>
    <property type="match status" value="1"/>
</dbReference>
<dbReference type="SMART" id="SM00220">
    <property type="entry name" value="S_TKc"/>
    <property type="match status" value="1"/>
</dbReference>
<dbReference type="InterPro" id="IPR042095">
    <property type="entry name" value="SUMF_sf"/>
</dbReference>
<dbReference type="InterPro" id="IPR011009">
    <property type="entry name" value="Kinase-like_dom_sf"/>
</dbReference>
<dbReference type="InterPro" id="IPR000719">
    <property type="entry name" value="Prot_kinase_dom"/>
</dbReference>
<protein>
    <submittedName>
        <fullName evidence="2">SUMF1/EgtB/PvdO family nonheme iron enzyme</fullName>
    </submittedName>
</protein>
<dbReference type="Gene3D" id="3.90.1580.10">
    <property type="entry name" value="paralog of FGE (formylglycine-generating enzyme)"/>
    <property type="match status" value="1"/>
</dbReference>
<dbReference type="SUPFAM" id="SSF56112">
    <property type="entry name" value="Protein kinase-like (PK-like)"/>
    <property type="match status" value="1"/>
</dbReference>
<evidence type="ECO:0000313" key="2">
    <source>
        <dbReference type="EMBL" id="MDQ8207687.1"/>
    </source>
</evidence>
<keyword evidence="3" id="KW-1185">Reference proteome</keyword>
<dbReference type="SUPFAM" id="SSF56436">
    <property type="entry name" value="C-type lectin-like"/>
    <property type="match status" value="1"/>
</dbReference>
<dbReference type="Pfam" id="PF08308">
    <property type="entry name" value="PEGA"/>
    <property type="match status" value="1"/>
</dbReference>
<dbReference type="Pfam" id="PF03781">
    <property type="entry name" value="FGE-sulfatase"/>
    <property type="match status" value="1"/>
</dbReference>
<dbReference type="InterPro" id="IPR005532">
    <property type="entry name" value="SUMF_dom"/>
</dbReference>
<dbReference type="PANTHER" id="PTHR23150:SF19">
    <property type="entry name" value="FORMYLGLYCINE-GENERATING ENZYME"/>
    <property type="match status" value="1"/>
</dbReference>
<accession>A0ABU1AU44</accession>
<evidence type="ECO:0000313" key="3">
    <source>
        <dbReference type="Proteomes" id="UP001225316"/>
    </source>
</evidence>
<dbReference type="InterPro" id="IPR016187">
    <property type="entry name" value="CTDL_fold"/>
</dbReference>
<organism evidence="2 3">
    <name type="scientific">Thalassobacterium maritimum</name>
    <dbReference type="NCBI Taxonomy" id="3041265"/>
    <lineage>
        <taxon>Bacteria</taxon>
        <taxon>Pseudomonadati</taxon>
        <taxon>Verrucomicrobiota</taxon>
        <taxon>Opitutia</taxon>
        <taxon>Puniceicoccales</taxon>
        <taxon>Coraliomargaritaceae</taxon>
        <taxon>Thalassobacterium</taxon>
    </lineage>
</organism>
<comment type="caution">
    <text evidence="2">The sequence shown here is derived from an EMBL/GenBank/DDBJ whole genome shotgun (WGS) entry which is preliminary data.</text>
</comment>
<dbReference type="InterPro" id="IPR013229">
    <property type="entry name" value="PEGA"/>
</dbReference>
<proteinExistence type="predicted"/>
<name>A0ABU1AU44_9BACT</name>
<reference evidence="2 3" key="1">
    <citation type="submission" date="2023-04" db="EMBL/GenBank/DDBJ databases">
        <title>A novel bacteria isolated from coastal sediment.</title>
        <authorList>
            <person name="Liu X.-J."/>
            <person name="Du Z.-J."/>
        </authorList>
    </citation>
    <scope>NUCLEOTIDE SEQUENCE [LARGE SCALE GENOMIC DNA]</scope>
    <source>
        <strain evidence="2 3">SDUM461003</strain>
    </source>
</reference>
<dbReference type="PANTHER" id="PTHR23150">
    <property type="entry name" value="SULFATASE MODIFYING FACTOR 1, 2"/>
    <property type="match status" value="1"/>
</dbReference>
<dbReference type="Pfam" id="PF00069">
    <property type="entry name" value="Pkinase"/>
    <property type="match status" value="1"/>
</dbReference>
<dbReference type="EMBL" id="JARXHW010000017">
    <property type="protein sequence ID" value="MDQ8207687.1"/>
    <property type="molecule type" value="Genomic_DNA"/>
</dbReference>
<dbReference type="PROSITE" id="PS50011">
    <property type="entry name" value="PROTEIN_KINASE_DOM"/>
    <property type="match status" value="1"/>
</dbReference>
<sequence>MENEESPPDSIAAAQKKEQLKNRVLKTGESFGNYRVVKCMCAGLLAHYYHMQHIRDLHDVTVGIFHYRTEGNDRFFKRLELLKKTVSTFDHEAIPKIRDCNKIDGRICLFLDPVKGQTLSQYFETHGEPGKEGIGVKASVVMIAQLLGVLGYAHSQGVDHRDLDSDLIYVQEDGSIRILGLGVKAALGVDLFESIVSASVSPLVSSKTLGRLNSFDVMSPEYRSGVVEDARVDVYGVGFIGYWLLTGRKAVLSKYEPPTKLVDDISPNWNEYFDKSLERTQDKRYQSCKVALLGLKSTEVEPQSEGAGFVQRQIDRIPVPKKIVERGELATRIYRLFIIGLIGLTLTAICASFLSVSYTEEADYSRSVAQVAEAGQRPSLELKVEPPVAKVEFVGFKQRFFANEGALRLNVQPGDYKLRISAPHHIEKILRVNIVSGASIAERVQVKLKPAWTDMTIHTEPGASISVVDVRGLEIELGVADDSGTFSLKKGIFAGTYQVLVKKAGYQPSVLENQAIEFGTLAEIDAPLLPLPAKVDVRSQPAGASIVINDVELGKTPLSLEDVIPSDQYLVIARLPGYRPIGRRVVVEPGQDMMIDFGDLVPLSGALRFRVSVRGKNVPEPEDLYHALKVVIDDEAYSWGERDLGFVPVGEHRIRLEHPLYISNEKTLQVDDRGEYTLDFVLKPRPSIVQLEIPGSLEAAVRVDGVVTKLVGNSIQIPANKEVEFELRVRNHLTMSRVFKLSPNETYVWQVKPVSIPGPTEGQSWTLPYFSISFGWVPAGEFTMGSPLPEHARLPNEGPQTQVRFTRGFWAGIYEVTQAQYYEITGRNPSKFKSSARPVESVSWQEAKVFCELLTNFEREAQRLPEGYVYRLPSEAEWEYAARGGSMTPFHFGRVADATKGHFRGVYPRDRKDGLRAPDGTGTSIVGRYQANEYGLYDVHGNVREWTLDRYNGRLSGESAVDPRPRSEGERIVVRGGGWEDSAARVRSAVREEISPNVTSDAVGFRVVLAPEL</sequence>
<dbReference type="InterPro" id="IPR051043">
    <property type="entry name" value="Sulfatase_Mod_Factor_Kinase"/>
</dbReference>
<dbReference type="Proteomes" id="UP001225316">
    <property type="component" value="Unassembled WGS sequence"/>
</dbReference>